<dbReference type="InterPro" id="IPR019587">
    <property type="entry name" value="Polyketide_cyclase/dehydratase"/>
</dbReference>
<accession>A0ABW1GLM8</accession>
<dbReference type="EMBL" id="JBHSPU010000013">
    <property type="protein sequence ID" value="MFC5914512.1"/>
    <property type="molecule type" value="Genomic_DNA"/>
</dbReference>
<sequence>MAVRHRLIERSTEDVWAVLADGTRYGDWVVGTAGSRPREGDWPQVGSSIAYEVRLGPWSASGSTVVRRCEPPGVLELEADGGWLGTARIAIEVRPWGDNALVIVDEHPLRGPAGTLHNTAADALIQLRHRSMLARLARLVESNPKHAHESARPRNSASR</sequence>
<dbReference type="RefSeq" id="WP_344514718.1">
    <property type="nucleotide sequence ID" value="NZ_BAAATU010000031.1"/>
</dbReference>
<dbReference type="Proteomes" id="UP001596200">
    <property type="component" value="Unassembled WGS sequence"/>
</dbReference>
<dbReference type="Pfam" id="PF10604">
    <property type="entry name" value="Polyketide_cyc2"/>
    <property type="match status" value="1"/>
</dbReference>
<evidence type="ECO:0000313" key="1">
    <source>
        <dbReference type="EMBL" id="MFC5914512.1"/>
    </source>
</evidence>
<name>A0ABW1GLM8_9ACTN</name>
<organism evidence="1 2">
    <name type="scientific">Streptomyces pulveraceus</name>
    <dbReference type="NCBI Taxonomy" id="68258"/>
    <lineage>
        <taxon>Bacteria</taxon>
        <taxon>Bacillati</taxon>
        <taxon>Actinomycetota</taxon>
        <taxon>Actinomycetes</taxon>
        <taxon>Kitasatosporales</taxon>
        <taxon>Streptomycetaceae</taxon>
        <taxon>Streptomyces</taxon>
    </lineage>
</organism>
<dbReference type="InterPro" id="IPR023393">
    <property type="entry name" value="START-like_dom_sf"/>
</dbReference>
<protein>
    <submittedName>
        <fullName evidence="1">SRPBCC family protein</fullName>
    </submittedName>
</protein>
<evidence type="ECO:0000313" key="2">
    <source>
        <dbReference type="Proteomes" id="UP001596200"/>
    </source>
</evidence>
<reference evidence="2" key="1">
    <citation type="journal article" date="2019" name="Int. J. Syst. Evol. Microbiol.">
        <title>The Global Catalogue of Microorganisms (GCM) 10K type strain sequencing project: providing services to taxonomists for standard genome sequencing and annotation.</title>
        <authorList>
            <consortium name="The Broad Institute Genomics Platform"/>
            <consortium name="The Broad Institute Genome Sequencing Center for Infectious Disease"/>
            <person name="Wu L."/>
            <person name="Ma J."/>
        </authorList>
    </citation>
    <scope>NUCLEOTIDE SEQUENCE [LARGE SCALE GENOMIC DNA]</scope>
    <source>
        <strain evidence="2">JCM 4147</strain>
    </source>
</reference>
<comment type="caution">
    <text evidence="1">The sequence shown here is derived from an EMBL/GenBank/DDBJ whole genome shotgun (WGS) entry which is preliminary data.</text>
</comment>
<dbReference type="SUPFAM" id="SSF55961">
    <property type="entry name" value="Bet v1-like"/>
    <property type="match status" value="1"/>
</dbReference>
<dbReference type="CDD" id="cd07812">
    <property type="entry name" value="SRPBCC"/>
    <property type="match status" value="1"/>
</dbReference>
<gene>
    <name evidence="1" type="ORF">ACFP1B_13875</name>
</gene>
<keyword evidence="2" id="KW-1185">Reference proteome</keyword>
<dbReference type="Gene3D" id="3.30.530.20">
    <property type="match status" value="1"/>
</dbReference>
<proteinExistence type="predicted"/>